<dbReference type="EMBL" id="AQRA01000014">
    <property type="protein sequence ID" value="EZH71531.1"/>
    <property type="molecule type" value="Genomic_DNA"/>
</dbReference>
<evidence type="ECO:0000256" key="1">
    <source>
        <dbReference type="ARBA" id="ARBA00007970"/>
    </source>
</evidence>
<gene>
    <name evidence="7" type="ORF">ATO12_06910</name>
</gene>
<protein>
    <recommendedName>
        <fullName evidence="6">Aminotransferase class I/classII large domain-containing protein</fullName>
    </recommendedName>
</protein>
<dbReference type="InterPro" id="IPR004839">
    <property type="entry name" value="Aminotransferase_I/II_large"/>
</dbReference>
<feature type="signal peptide" evidence="5">
    <location>
        <begin position="1"/>
        <end position="29"/>
    </location>
</feature>
<reference evidence="7 8" key="1">
    <citation type="submission" date="2014-04" db="EMBL/GenBank/DDBJ databases">
        <title>Aquimarina sp. 22II-S11-z7 Genome Sequencing.</title>
        <authorList>
            <person name="Lai Q."/>
        </authorList>
    </citation>
    <scope>NUCLEOTIDE SEQUENCE [LARGE SCALE GENOMIC DNA]</scope>
    <source>
        <strain evidence="7 8">22II-S11-z7</strain>
    </source>
</reference>
<dbReference type="GO" id="GO:0008483">
    <property type="term" value="F:transaminase activity"/>
    <property type="evidence" value="ECO:0007669"/>
    <property type="project" value="UniProtKB-KW"/>
</dbReference>
<evidence type="ECO:0000259" key="6">
    <source>
        <dbReference type="Pfam" id="PF00155"/>
    </source>
</evidence>
<keyword evidence="2" id="KW-0032">Aminotransferase</keyword>
<feature type="chain" id="PRO_5001511694" description="Aminotransferase class I/classII large domain-containing protein" evidence="5">
    <location>
        <begin position="30"/>
        <end position="383"/>
    </location>
</feature>
<dbReference type="OrthoDB" id="9813612at2"/>
<dbReference type="InterPro" id="IPR050106">
    <property type="entry name" value="HistidinolP_aminotransfase"/>
</dbReference>
<dbReference type="Gene3D" id="3.40.640.10">
    <property type="entry name" value="Type I PLP-dependent aspartate aminotransferase-like (Major domain)"/>
    <property type="match status" value="1"/>
</dbReference>
<proteinExistence type="inferred from homology"/>
<keyword evidence="3" id="KW-0808">Transferase</keyword>
<dbReference type="Proteomes" id="UP000023541">
    <property type="component" value="Unassembled WGS sequence"/>
</dbReference>
<dbReference type="SUPFAM" id="SSF53383">
    <property type="entry name" value="PLP-dependent transferases"/>
    <property type="match status" value="1"/>
</dbReference>
<dbReference type="STRING" id="1317122.ATO12_06910"/>
<dbReference type="eggNOG" id="COG0079">
    <property type="taxonomic scope" value="Bacteria"/>
</dbReference>
<comment type="similarity">
    <text evidence="1">Belongs to the class-II pyridoxal-phosphate-dependent aminotransferase family. Histidinol-phosphate aminotransferase subfamily.</text>
</comment>
<keyword evidence="8" id="KW-1185">Reference proteome</keyword>
<dbReference type="InterPro" id="IPR015422">
    <property type="entry name" value="PyrdxlP-dep_Trfase_small"/>
</dbReference>
<name>A0A023BNJ9_9FLAO</name>
<evidence type="ECO:0000313" key="7">
    <source>
        <dbReference type="EMBL" id="EZH71531.1"/>
    </source>
</evidence>
<feature type="domain" description="Aminotransferase class I/classII large" evidence="6">
    <location>
        <begin position="53"/>
        <end position="370"/>
    </location>
</feature>
<evidence type="ECO:0000256" key="3">
    <source>
        <dbReference type="ARBA" id="ARBA00022679"/>
    </source>
</evidence>
<dbReference type="AlphaFoldDB" id="A0A023BNJ9"/>
<dbReference type="InterPro" id="IPR015421">
    <property type="entry name" value="PyrdxlP-dep_Trfase_major"/>
</dbReference>
<organism evidence="7 8">
    <name type="scientific">Aquimarina atlantica</name>
    <dbReference type="NCBI Taxonomy" id="1317122"/>
    <lineage>
        <taxon>Bacteria</taxon>
        <taxon>Pseudomonadati</taxon>
        <taxon>Bacteroidota</taxon>
        <taxon>Flavobacteriia</taxon>
        <taxon>Flavobacteriales</taxon>
        <taxon>Flavobacteriaceae</taxon>
        <taxon>Aquimarina</taxon>
    </lineage>
</organism>
<keyword evidence="5" id="KW-0732">Signal</keyword>
<dbReference type="InterPro" id="IPR006311">
    <property type="entry name" value="TAT_signal"/>
</dbReference>
<keyword evidence="4" id="KW-0663">Pyridoxal phosphate</keyword>
<evidence type="ECO:0000256" key="5">
    <source>
        <dbReference type="SAM" id="SignalP"/>
    </source>
</evidence>
<evidence type="ECO:0000256" key="2">
    <source>
        <dbReference type="ARBA" id="ARBA00022576"/>
    </source>
</evidence>
<comment type="caution">
    <text evidence="7">The sequence shown here is derived from an EMBL/GenBank/DDBJ whole genome shotgun (WGS) entry which is preliminary data.</text>
</comment>
<dbReference type="InterPro" id="IPR015424">
    <property type="entry name" value="PyrdxlP-dep_Trfase"/>
</dbReference>
<accession>A0A023BNJ9</accession>
<sequence>MDTINRRQWLKNSLATSAGLSLFPLNAFAENNEDHYRKDHNTNKSDVRRLLYNENHLGPSKNVEHIIKEVIFRSNRYSTFYEYDAKALKQLIAKQEGLKPENVLLGHGSFEPLIWTATHFGSKGEHIIVPSPTFDVIGLFARKIGAKVTPVEVDSDFKMNLTEMESRISAETSLLTLCNPNNPTGTIIETEKLKSFCRLVSDKTTVLVDEAYIHFMNSWRNKSMAPLIAEGKNVLVTRTFSKIYGLAGLRIGFMLGPESLIAEMEKKFTLGFPGNMPNSLSVASAITSLKDDAFLETSKNNNIKIRNAFCNELEKLGFNYISSEANFVYFDVKNFKAYKELMLKNKILLAGGWPTKSNWARVTMGSEDDISFLFDKMKGKKWL</sequence>
<evidence type="ECO:0000256" key="4">
    <source>
        <dbReference type="ARBA" id="ARBA00022898"/>
    </source>
</evidence>
<dbReference type="CDD" id="cd00609">
    <property type="entry name" value="AAT_like"/>
    <property type="match status" value="1"/>
</dbReference>
<dbReference type="RefSeq" id="WP_034247127.1">
    <property type="nucleotide sequence ID" value="NZ_AQRA01000014.1"/>
</dbReference>
<dbReference type="PROSITE" id="PS51318">
    <property type="entry name" value="TAT"/>
    <property type="match status" value="1"/>
</dbReference>
<dbReference type="PANTHER" id="PTHR43643:SF3">
    <property type="entry name" value="HISTIDINOL-PHOSPHATE AMINOTRANSFERASE"/>
    <property type="match status" value="1"/>
</dbReference>
<dbReference type="GO" id="GO:0030170">
    <property type="term" value="F:pyridoxal phosphate binding"/>
    <property type="evidence" value="ECO:0007669"/>
    <property type="project" value="InterPro"/>
</dbReference>
<dbReference type="Gene3D" id="3.90.1150.10">
    <property type="entry name" value="Aspartate Aminotransferase, domain 1"/>
    <property type="match status" value="1"/>
</dbReference>
<dbReference type="Pfam" id="PF00155">
    <property type="entry name" value="Aminotran_1_2"/>
    <property type="match status" value="1"/>
</dbReference>
<dbReference type="PANTHER" id="PTHR43643">
    <property type="entry name" value="HISTIDINOL-PHOSPHATE AMINOTRANSFERASE 2"/>
    <property type="match status" value="1"/>
</dbReference>
<evidence type="ECO:0000313" key="8">
    <source>
        <dbReference type="Proteomes" id="UP000023541"/>
    </source>
</evidence>